<name>A0A0E9QYN3_ANGAN</name>
<reference evidence="1" key="2">
    <citation type="journal article" date="2015" name="Fish Shellfish Immunol.">
        <title>Early steps in the European eel (Anguilla anguilla)-Vibrio vulnificus interaction in the gills: Role of the RtxA13 toxin.</title>
        <authorList>
            <person name="Callol A."/>
            <person name="Pajuelo D."/>
            <person name="Ebbesson L."/>
            <person name="Teles M."/>
            <person name="MacKenzie S."/>
            <person name="Amaro C."/>
        </authorList>
    </citation>
    <scope>NUCLEOTIDE SEQUENCE</scope>
</reference>
<protein>
    <submittedName>
        <fullName evidence="1">Uncharacterized protein</fullName>
    </submittedName>
</protein>
<accession>A0A0E9QYN3</accession>
<sequence length="15" mass="1859">MNLSRRNPSYYTNKD</sequence>
<organism evidence="1">
    <name type="scientific">Anguilla anguilla</name>
    <name type="common">European freshwater eel</name>
    <name type="synonym">Muraena anguilla</name>
    <dbReference type="NCBI Taxonomy" id="7936"/>
    <lineage>
        <taxon>Eukaryota</taxon>
        <taxon>Metazoa</taxon>
        <taxon>Chordata</taxon>
        <taxon>Craniata</taxon>
        <taxon>Vertebrata</taxon>
        <taxon>Euteleostomi</taxon>
        <taxon>Actinopterygii</taxon>
        <taxon>Neopterygii</taxon>
        <taxon>Teleostei</taxon>
        <taxon>Anguilliformes</taxon>
        <taxon>Anguillidae</taxon>
        <taxon>Anguilla</taxon>
    </lineage>
</organism>
<proteinExistence type="predicted"/>
<evidence type="ECO:0000313" key="1">
    <source>
        <dbReference type="EMBL" id="JAH21954.1"/>
    </source>
</evidence>
<dbReference type="EMBL" id="GBXM01086623">
    <property type="protein sequence ID" value="JAH21954.1"/>
    <property type="molecule type" value="Transcribed_RNA"/>
</dbReference>
<reference evidence="1" key="1">
    <citation type="submission" date="2014-11" db="EMBL/GenBank/DDBJ databases">
        <authorList>
            <person name="Amaro Gonzalez C."/>
        </authorList>
    </citation>
    <scope>NUCLEOTIDE SEQUENCE</scope>
</reference>